<dbReference type="InterPro" id="IPR052634">
    <property type="entry name" value="Sperm_flagellar-bone_growth"/>
</dbReference>
<dbReference type="STRING" id="9749.A0A2Y9QC17"/>
<dbReference type="GO" id="GO:0002177">
    <property type="term" value="C:manchette"/>
    <property type="evidence" value="ECO:0007669"/>
    <property type="project" value="TreeGrafter"/>
</dbReference>
<dbReference type="Proteomes" id="UP000248483">
    <property type="component" value="Unplaced"/>
</dbReference>
<dbReference type="Gene3D" id="3.40.50.300">
    <property type="entry name" value="P-loop containing nucleotide triphosphate hydrolases"/>
    <property type="match status" value="1"/>
</dbReference>
<accession>A0A2Y9QC17</accession>
<dbReference type="AlphaFoldDB" id="A0A2Y9QC17"/>
<proteinExistence type="predicted"/>
<dbReference type="SUPFAM" id="SSF52540">
    <property type="entry name" value="P-loop containing nucleoside triphosphate hydrolases"/>
    <property type="match status" value="1"/>
</dbReference>
<dbReference type="Pfam" id="PF00406">
    <property type="entry name" value="ADK"/>
    <property type="match status" value="1"/>
</dbReference>
<organism evidence="2 3">
    <name type="scientific">Delphinapterus leucas</name>
    <name type="common">Beluga whale</name>
    <dbReference type="NCBI Taxonomy" id="9749"/>
    <lineage>
        <taxon>Eukaryota</taxon>
        <taxon>Metazoa</taxon>
        <taxon>Chordata</taxon>
        <taxon>Craniata</taxon>
        <taxon>Vertebrata</taxon>
        <taxon>Euteleostomi</taxon>
        <taxon>Mammalia</taxon>
        <taxon>Eutheria</taxon>
        <taxon>Laurasiatheria</taxon>
        <taxon>Artiodactyla</taxon>
        <taxon>Whippomorpha</taxon>
        <taxon>Cetacea</taxon>
        <taxon>Odontoceti</taxon>
        <taxon>Monodontidae</taxon>
        <taxon>Delphinapterus</taxon>
    </lineage>
</organism>
<sequence>MLLKYDNVKISPCVLACVSSPKDLQNVFSAETLPETEDKSRLSTNTRKTPKAEEVVASDRFSELTVRAQLGAKSEKLLKKGKSISDTLLVSIMVNAINQIPIYKGWVLDGFPMTLNQAKLLEEALTGCNRNLIELEGKKSQISTLAVDHTTSREVPLPASALDFVMLLDISDNSSLNRMNDIMAEAFSSETPHEDINQRVAAKNQDVDEDQNLRDQIQHRIVGFLDNWPLLEQWFTEPENILIKINADIDKQSLCQKVKETFMTEIMKKENKVKKKLKEKEAEEKEEVSPTEATSPLPPPPEPEKEKEVHGQRERSKTPAAKGKPASGD</sequence>
<dbReference type="KEGG" id="dle:111187572"/>
<dbReference type="RefSeq" id="XP_022455100.1">
    <property type="nucleotide sequence ID" value="XM_022599392.2"/>
</dbReference>
<dbReference type="InParanoid" id="A0A2Y9QC17"/>
<protein>
    <submittedName>
        <fullName evidence="3">Sperm flagellar protein 2-like</fullName>
    </submittedName>
</protein>
<reference evidence="3" key="1">
    <citation type="submission" date="2025-08" db="UniProtKB">
        <authorList>
            <consortium name="RefSeq"/>
        </authorList>
    </citation>
    <scope>IDENTIFICATION</scope>
    <source>
        <tissue evidence="3">Blood</tissue>
    </source>
</reference>
<dbReference type="PANTHER" id="PTHR14919:SF0">
    <property type="entry name" value="SPERM FLAGELLAR PROTEIN 2"/>
    <property type="match status" value="1"/>
</dbReference>
<evidence type="ECO:0000256" key="1">
    <source>
        <dbReference type="SAM" id="MobiDB-lite"/>
    </source>
</evidence>
<name>A0A2Y9QC17_DELLE</name>
<dbReference type="GeneID" id="111187572"/>
<dbReference type="PANTHER" id="PTHR14919">
    <property type="entry name" value="KPL2-RELATED"/>
    <property type="match status" value="1"/>
</dbReference>
<dbReference type="GO" id="GO:0007288">
    <property type="term" value="P:sperm axoneme assembly"/>
    <property type="evidence" value="ECO:0007669"/>
    <property type="project" value="TreeGrafter"/>
</dbReference>
<feature type="region of interest" description="Disordered" evidence="1">
    <location>
        <begin position="271"/>
        <end position="329"/>
    </location>
</feature>
<evidence type="ECO:0000313" key="2">
    <source>
        <dbReference type="Proteomes" id="UP000248483"/>
    </source>
</evidence>
<keyword evidence="2" id="KW-1185">Reference proteome</keyword>
<feature type="compositionally biased region" description="Basic and acidic residues" evidence="1">
    <location>
        <begin position="302"/>
        <end position="317"/>
    </location>
</feature>
<dbReference type="GO" id="GO:0097225">
    <property type="term" value="C:sperm midpiece"/>
    <property type="evidence" value="ECO:0007669"/>
    <property type="project" value="TreeGrafter"/>
</dbReference>
<gene>
    <name evidence="3" type="primary">LOC111187572</name>
</gene>
<dbReference type="InterPro" id="IPR027417">
    <property type="entry name" value="P-loop_NTPase"/>
</dbReference>
<evidence type="ECO:0000313" key="3">
    <source>
        <dbReference type="RefSeq" id="XP_022455100.1"/>
    </source>
</evidence>